<feature type="domain" description="Galactosyltransferase C-terminal" evidence="3">
    <location>
        <begin position="165"/>
        <end position="211"/>
    </location>
</feature>
<sequence>MRISVAVITYNWPEALELVLRALARQTELPHEVIVTDDGSKPATRELLLRLARDFPVRLVHLWQPDDGARMSRARNRAIAAAQGDYLILLDGDMVVERHFIADHRRFARHGCFTQGSRVLTDASSVKEMLGCRPTFPDFFRRGIDRRRHTVRLPLLAHLFARPSMRQRGIKSCNMGFWRDDLLRLNGFNEAMTGWGREDTELAVRAFHAGLLRRDLRLGALAVHLYHPTRKHLVDNPNDRILADTRQRNLVRCERGVEQYRDEFAVAPVDLRAVTAPTPLRPPVPVGRVAAPPAAATA</sequence>
<evidence type="ECO:0000259" key="2">
    <source>
        <dbReference type="Pfam" id="PF00535"/>
    </source>
</evidence>
<feature type="domain" description="Glycosyltransferase 2-like" evidence="2">
    <location>
        <begin position="4"/>
        <end position="132"/>
    </location>
</feature>
<proteinExistence type="predicted"/>
<evidence type="ECO:0000313" key="4">
    <source>
        <dbReference type="EMBL" id="THD08179.1"/>
    </source>
</evidence>
<dbReference type="SUPFAM" id="SSF53448">
    <property type="entry name" value="Nucleotide-diphospho-sugar transferases"/>
    <property type="match status" value="1"/>
</dbReference>
<evidence type="ECO:0000313" key="5">
    <source>
        <dbReference type="Proteomes" id="UP000306317"/>
    </source>
</evidence>
<dbReference type="Gene3D" id="3.90.550.10">
    <property type="entry name" value="Spore Coat Polysaccharide Biosynthesis Protein SpsA, Chain A"/>
    <property type="match status" value="1"/>
</dbReference>
<dbReference type="InterPro" id="IPR027791">
    <property type="entry name" value="Galactosyl_T_C"/>
</dbReference>
<protein>
    <submittedName>
        <fullName evidence="4">Glycosyl transferase family 2</fullName>
    </submittedName>
</protein>
<dbReference type="InterPro" id="IPR001173">
    <property type="entry name" value="Glyco_trans_2-like"/>
</dbReference>
<keyword evidence="5" id="KW-1185">Reference proteome</keyword>
<dbReference type="InterPro" id="IPR029044">
    <property type="entry name" value="Nucleotide-diphossugar_trans"/>
</dbReference>
<dbReference type="RefSeq" id="WP_136257943.1">
    <property type="nucleotide sequence ID" value="NZ_MWIO01000018.1"/>
</dbReference>
<dbReference type="EMBL" id="MWIO01000018">
    <property type="protein sequence ID" value="THD08179.1"/>
    <property type="molecule type" value="Genomic_DNA"/>
</dbReference>
<evidence type="ECO:0000256" key="1">
    <source>
        <dbReference type="ARBA" id="ARBA00022679"/>
    </source>
</evidence>
<dbReference type="OrthoDB" id="9801954at2"/>
<dbReference type="PANTHER" id="PTHR43685">
    <property type="entry name" value="GLYCOSYLTRANSFERASE"/>
    <property type="match status" value="1"/>
</dbReference>
<reference evidence="4 5" key="1">
    <citation type="submission" date="2017-02" db="EMBL/GenBank/DDBJ databases">
        <title>Whole genome sequencing of Rhodanobacter lindaniclasticus DSM 17932.</title>
        <authorList>
            <person name="Kumar S."/>
            <person name="Patil P."/>
            <person name="Patil P.B."/>
        </authorList>
    </citation>
    <scope>NUCLEOTIDE SEQUENCE [LARGE SCALE GENOMIC DNA]</scope>
    <source>
        <strain evidence="4 5">DSM 17932</strain>
    </source>
</reference>
<dbReference type="InterPro" id="IPR050834">
    <property type="entry name" value="Glycosyltransf_2"/>
</dbReference>
<dbReference type="CDD" id="cd06420">
    <property type="entry name" value="GT2_Chondriotin_Pol_N"/>
    <property type="match status" value="1"/>
</dbReference>
<accession>A0A4S3KHV6</accession>
<dbReference type="Proteomes" id="UP000306317">
    <property type="component" value="Unassembled WGS sequence"/>
</dbReference>
<dbReference type="Pfam" id="PF02709">
    <property type="entry name" value="Glyco_transf_7C"/>
    <property type="match status" value="1"/>
</dbReference>
<name>A0A4S3KHV6_9GAMM</name>
<dbReference type="Pfam" id="PF00535">
    <property type="entry name" value="Glycos_transf_2"/>
    <property type="match status" value="1"/>
</dbReference>
<dbReference type="PANTHER" id="PTHR43685:SF3">
    <property type="entry name" value="SLR2126 PROTEIN"/>
    <property type="match status" value="1"/>
</dbReference>
<gene>
    <name evidence="4" type="ORF">B1991_06670</name>
</gene>
<evidence type="ECO:0000259" key="3">
    <source>
        <dbReference type="Pfam" id="PF02709"/>
    </source>
</evidence>
<dbReference type="AlphaFoldDB" id="A0A4S3KHV6"/>
<comment type="caution">
    <text evidence="4">The sequence shown here is derived from an EMBL/GenBank/DDBJ whole genome shotgun (WGS) entry which is preliminary data.</text>
</comment>
<keyword evidence="1 4" id="KW-0808">Transferase</keyword>
<organism evidence="4 5">
    <name type="scientific">Rhodanobacter lindaniclasticus</name>
    <dbReference type="NCBI Taxonomy" id="75310"/>
    <lineage>
        <taxon>Bacteria</taxon>
        <taxon>Pseudomonadati</taxon>
        <taxon>Pseudomonadota</taxon>
        <taxon>Gammaproteobacteria</taxon>
        <taxon>Lysobacterales</taxon>
        <taxon>Rhodanobacteraceae</taxon>
        <taxon>Rhodanobacter</taxon>
    </lineage>
</organism>
<dbReference type="GO" id="GO:0016740">
    <property type="term" value="F:transferase activity"/>
    <property type="evidence" value="ECO:0007669"/>
    <property type="project" value="UniProtKB-KW"/>
</dbReference>